<dbReference type="Gene3D" id="2.60.40.1180">
    <property type="entry name" value="Golgi alpha-mannosidase II"/>
    <property type="match status" value="1"/>
</dbReference>
<dbReference type="OrthoDB" id="9800230at2"/>
<comment type="caution">
    <text evidence="2">The sequence shown here is derived from an EMBL/GenBank/DDBJ whole genome shotgun (WGS) entry which is preliminary data.</text>
</comment>
<dbReference type="GO" id="GO:0003824">
    <property type="term" value="F:catalytic activity"/>
    <property type="evidence" value="ECO:0007669"/>
    <property type="project" value="InterPro"/>
</dbReference>
<dbReference type="PROSITE" id="PS51257">
    <property type="entry name" value="PROKAR_LIPOPROTEIN"/>
    <property type="match status" value="1"/>
</dbReference>
<feature type="signal peptide" evidence="1">
    <location>
        <begin position="1"/>
        <end position="21"/>
    </location>
</feature>
<dbReference type="GO" id="GO:0005975">
    <property type="term" value="P:carbohydrate metabolic process"/>
    <property type="evidence" value="ECO:0007669"/>
    <property type="project" value="InterPro"/>
</dbReference>
<organism evidence="2 3">
    <name type="scientific">Alistipes indistinctus YIT 12060</name>
    <dbReference type="NCBI Taxonomy" id="742725"/>
    <lineage>
        <taxon>Bacteria</taxon>
        <taxon>Pseudomonadati</taxon>
        <taxon>Bacteroidota</taxon>
        <taxon>Bacteroidia</taxon>
        <taxon>Bacteroidales</taxon>
        <taxon>Rikenellaceae</taxon>
        <taxon>Alistipes</taxon>
    </lineage>
</organism>
<feature type="chain" id="PRO_5003477827" description="DUF4861 domain-containing protein" evidence="1">
    <location>
        <begin position="22"/>
        <end position="374"/>
    </location>
</feature>
<dbReference type="AlphaFoldDB" id="G5H5G3"/>
<dbReference type="PATRIC" id="fig|742725.3.peg.194"/>
<accession>G5H5G3</accession>
<dbReference type="Pfam" id="PF16153">
    <property type="entry name" value="DUF4861"/>
    <property type="match status" value="1"/>
</dbReference>
<evidence type="ECO:0000256" key="1">
    <source>
        <dbReference type="SAM" id="SignalP"/>
    </source>
</evidence>
<dbReference type="InterPro" id="IPR013780">
    <property type="entry name" value="Glyco_hydro_b"/>
</dbReference>
<dbReference type="EMBL" id="ADLD01000003">
    <property type="protein sequence ID" value="EHB93402.1"/>
    <property type="molecule type" value="Genomic_DNA"/>
</dbReference>
<reference evidence="2 3" key="1">
    <citation type="submission" date="2011-08" db="EMBL/GenBank/DDBJ databases">
        <title>The Genome Sequence of Alistipes indistinctus YIT 12060.</title>
        <authorList>
            <consortium name="The Broad Institute Genome Sequencing Platform"/>
            <person name="Earl A."/>
            <person name="Ward D."/>
            <person name="Feldgarden M."/>
            <person name="Gevers D."/>
            <person name="Morotomi M."/>
            <person name="Young S.K."/>
            <person name="Zeng Q."/>
            <person name="Gargeya S."/>
            <person name="Fitzgerald M."/>
            <person name="Haas B."/>
            <person name="Abouelleil A."/>
            <person name="Alvarado L."/>
            <person name="Arachchi H.M."/>
            <person name="Berlin A."/>
            <person name="Brown A."/>
            <person name="Chapman S.B."/>
            <person name="Chen Z."/>
            <person name="Dunbar C."/>
            <person name="Freedman E."/>
            <person name="Gearin G."/>
            <person name="Gellesch M."/>
            <person name="Goldberg J."/>
            <person name="Griggs A."/>
            <person name="Gujja S."/>
            <person name="Heiman D."/>
            <person name="Howarth C."/>
            <person name="Larson L."/>
            <person name="Lui A."/>
            <person name="MacDonald P.J.P."/>
            <person name="Montmayeur A."/>
            <person name="Murphy C."/>
            <person name="Neiman D."/>
            <person name="Pearson M."/>
            <person name="Priest M."/>
            <person name="Roberts A."/>
            <person name="Saif S."/>
            <person name="Shea T."/>
            <person name="Shenoy N."/>
            <person name="Sisk P."/>
            <person name="Stolte C."/>
            <person name="Sykes S."/>
            <person name="Wortman J."/>
            <person name="Nusbaum C."/>
            <person name="Birren B."/>
        </authorList>
    </citation>
    <scope>NUCLEOTIDE SEQUENCE [LARGE SCALE GENOMIC DNA]</scope>
    <source>
        <strain evidence="2 3">YIT 12060</strain>
    </source>
</reference>
<dbReference type="GeneID" id="92816598"/>
<dbReference type="HOGENOM" id="CLU_696291_0_0_10"/>
<dbReference type="InterPro" id="IPR011013">
    <property type="entry name" value="Gal_mutarotase_sf_dom"/>
</dbReference>
<dbReference type="eggNOG" id="COG4677">
    <property type="taxonomic scope" value="Bacteria"/>
</dbReference>
<proteinExistence type="predicted"/>
<keyword evidence="3" id="KW-1185">Reference proteome</keyword>
<dbReference type="InterPro" id="IPR032342">
    <property type="entry name" value="DUF4861"/>
</dbReference>
<dbReference type="GO" id="GO:0030246">
    <property type="term" value="F:carbohydrate binding"/>
    <property type="evidence" value="ECO:0007669"/>
    <property type="project" value="InterPro"/>
</dbReference>
<keyword evidence="1" id="KW-0732">Signal</keyword>
<evidence type="ECO:0000313" key="3">
    <source>
        <dbReference type="Proteomes" id="UP000006008"/>
    </source>
</evidence>
<evidence type="ECO:0000313" key="2">
    <source>
        <dbReference type="EMBL" id="EHB93402.1"/>
    </source>
</evidence>
<dbReference type="STRING" id="742725.HMPREF9450_00173"/>
<dbReference type="SUPFAM" id="SSF74650">
    <property type="entry name" value="Galactose mutarotase-like"/>
    <property type="match status" value="1"/>
</dbReference>
<protein>
    <recommendedName>
        <fullName evidence="4">DUF4861 domain-containing protein</fullName>
    </recommendedName>
</protein>
<gene>
    <name evidence="2" type="ORF">HMPREF9450_00173</name>
</gene>
<dbReference type="RefSeq" id="WP_009132979.1">
    <property type="nucleotide sequence ID" value="NZ_CP102250.1"/>
</dbReference>
<dbReference type="Proteomes" id="UP000006008">
    <property type="component" value="Unassembled WGS sequence"/>
</dbReference>
<name>G5H5G3_9BACT</name>
<evidence type="ECO:0008006" key="4">
    <source>
        <dbReference type="Google" id="ProtNLM"/>
    </source>
</evidence>
<sequence>MKSLIIVLAALLAACTGGRQATVTVENDLAVSRENETVELSWKTLNTKIAELTAENVIVTNAKGEQIPSQVIYAGEAAPQALIFQASVDAEGSSVYTVTKGVRGEFKSRAYGRFVPERMDDYAWENNLAAFRLYGPALEKIMVSNGIDYWAKSTPNLVIDDWYKKDLGGEGSYHLDTGEGCDCYNVGQTLGMGASAPYAGGKLWYSRNFREAETLDNGPIRTTAKITYAPFDVDGRQVSLVKIISLDANTHFNRIADIYSGGPDTLSIAAGIVIHAGAELFPGESYYALYEPASDSHSGNDGPLGGSVVMPGGKPERIGDIAACVGTARSGQPLMYYMGAGTSKQDISAEQWVLMTTREQMLLQHPLKVTLSGE</sequence>